<dbReference type="AlphaFoldDB" id="A0A9Q4Q4A7"/>
<proteinExistence type="predicted"/>
<evidence type="ECO:0000313" key="2">
    <source>
        <dbReference type="Proteomes" id="UP001154061"/>
    </source>
</evidence>
<dbReference type="Proteomes" id="UP001154061">
    <property type="component" value="Unassembled WGS sequence"/>
</dbReference>
<keyword evidence="2" id="KW-1185">Reference proteome</keyword>
<gene>
    <name evidence="1" type="ORF">NDI89_22720</name>
</gene>
<comment type="caution">
    <text evidence="1">The sequence shown here is derived from an EMBL/GenBank/DDBJ whole genome shotgun (WGS) entry which is preliminary data.</text>
</comment>
<organism evidence="1 2">
    <name type="scientific">Natrinema salsiterrestre</name>
    <dbReference type="NCBI Taxonomy" id="2950540"/>
    <lineage>
        <taxon>Archaea</taxon>
        <taxon>Methanobacteriati</taxon>
        <taxon>Methanobacteriota</taxon>
        <taxon>Stenosarchaea group</taxon>
        <taxon>Halobacteria</taxon>
        <taxon>Halobacteriales</taxon>
        <taxon>Natrialbaceae</taxon>
        <taxon>Natrinema</taxon>
    </lineage>
</organism>
<accession>A0A9Q4Q4A7</accession>
<name>A0A9Q4Q4A7_9EURY</name>
<sequence>MWTCSLELVDDCAGRGMFAAPAEYRGEDACRSCVDAVGPAAGRGNDDFPATTSFQVTD</sequence>
<reference evidence="1" key="1">
    <citation type="submission" date="2022-06" db="EMBL/GenBank/DDBJ databases">
        <title>Natrinema sp. a new haloarchaeum isolate from saline soil.</title>
        <authorList>
            <person name="Strakova D."/>
            <person name="Galisteo C."/>
            <person name="Sanchez-Porro C."/>
            <person name="Ventosa A."/>
        </authorList>
    </citation>
    <scope>NUCLEOTIDE SEQUENCE</scope>
    <source>
        <strain evidence="1">S1CR25-10</strain>
    </source>
</reference>
<dbReference type="RefSeq" id="WP_277525047.1">
    <property type="nucleotide sequence ID" value="NZ_JAMQOT010000015.1"/>
</dbReference>
<protein>
    <submittedName>
        <fullName evidence="1">Uncharacterized protein</fullName>
    </submittedName>
</protein>
<dbReference type="EMBL" id="JAMQOT010000015">
    <property type="protein sequence ID" value="MDF9748381.1"/>
    <property type="molecule type" value="Genomic_DNA"/>
</dbReference>
<evidence type="ECO:0000313" key="1">
    <source>
        <dbReference type="EMBL" id="MDF9748381.1"/>
    </source>
</evidence>